<evidence type="ECO:0000313" key="2">
    <source>
        <dbReference type="Proteomes" id="UP000245626"/>
    </source>
</evidence>
<reference evidence="1 2" key="1">
    <citation type="journal article" date="2018" name="Mol. Biol. Evol.">
        <title>Broad Genomic Sampling Reveals a Smut Pathogenic Ancestry of the Fungal Clade Ustilaginomycotina.</title>
        <authorList>
            <person name="Kijpornyongpan T."/>
            <person name="Mondo S.J."/>
            <person name="Barry K."/>
            <person name="Sandor L."/>
            <person name="Lee J."/>
            <person name="Lipzen A."/>
            <person name="Pangilinan J."/>
            <person name="LaButti K."/>
            <person name="Hainaut M."/>
            <person name="Henrissat B."/>
            <person name="Grigoriev I.V."/>
            <person name="Spatafora J.W."/>
            <person name="Aime M.C."/>
        </authorList>
    </citation>
    <scope>NUCLEOTIDE SEQUENCE [LARGE SCALE GENOMIC DNA]</scope>
    <source>
        <strain evidence="1 2">SA 807</strain>
    </source>
</reference>
<dbReference type="Proteomes" id="UP000245626">
    <property type="component" value="Unassembled WGS sequence"/>
</dbReference>
<organism evidence="1 2">
    <name type="scientific">Violaceomyces palustris</name>
    <dbReference type="NCBI Taxonomy" id="1673888"/>
    <lineage>
        <taxon>Eukaryota</taxon>
        <taxon>Fungi</taxon>
        <taxon>Dikarya</taxon>
        <taxon>Basidiomycota</taxon>
        <taxon>Ustilaginomycotina</taxon>
        <taxon>Ustilaginomycetes</taxon>
        <taxon>Violaceomycetales</taxon>
        <taxon>Violaceomycetaceae</taxon>
        <taxon>Violaceomyces</taxon>
    </lineage>
</organism>
<accession>A0ACD0NTS5</accession>
<gene>
    <name evidence="1" type="ORF">IE53DRAFT_388595</name>
</gene>
<name>A0ACD0NTS5_9BASI</name>
<proteinExistence type="predicted"/>
<keyword evidence="2" id="KW-1185">Reference proteome</keyword>
<dbReference type="EMBL" id="KZ820081">
    <property type="protein sequence ID" value="PWN49213.1"/>
    <property type="molecule type" value="Genomic_DNA"/>
</dbReference>
<evidence type="ECO:0000313" key="1">
    <source>
        <dbReference type="EMBL" id="PWN49213.1"/>
    </source>
</evidence>
<sequence>MASKRAQIRGVLFGVLGGIIAGSISRKSLNLSKNASLLSGLLAGTGVAYVMAQQELEHDLSHLEKTQSQLKGSGQRLRPFSSSPSDEMERLDLKSADERNFEAGVGGLHELRDKYATTRGDH</sequence>
<protein>
    <submittedName>
        <fullName evidence="1">Uncharacterized protein</fullName>
    </submittedName>
</protein>